<gene>
    <name evidence="2" type="ORF">OG308_17395</name>
</gene>
<feature type="transmembrane region" description="Helical" evidence="1">
    <location>
        <begin position="142"/>
        <end position="165"/>
    </location>
</feature>
<evidence type="ECO:0000256" key="1">
    <source>
        <dbReference type="SAM" id="Phobius"/>
    </source>
</evidence>
<protein>
    <recommendedName>
        <fullName evidence="4">DUF4386 family protein</fullName>
    </recommendedName>
</protein>
<feature type="transmembrane region" description="Helical" evidence="1">
    <location>
        <begin position="54"/>
        <end position="76"/>
    </location>
</feature>
<dbReference type="RefSeq" id="WP_405145330.1">
    <property type="nucleotide sequence ID" value="NZ_CP109527.1"/>
</dbReference>
<keyword evidence="3" id="KW-1185">Reference proteome</keyword>
<evidence type="ECO:0000313" key="2">
    <source>
        <dbReference type="EMBL" id="WTY33136.1"/>
    </source>
</evidence>
<accession>A0ABZ1MZP4</accession>
<keyword evidence="1" id="KW-1133">Transmembrane helix</keyword>
<feature type="transmembrane region" description="Helical" evidence="1">
    <location>
        <begin position="16"/>
        <end position="34"/>
    </location>
</feature>
<proteinExistence type="predicted"/>
<feature type="transmembrane region" description="Helical" evidence="1">
    <location>
        <begin position="88"/>
        <end position="109"/>
    </location>
</feature>
<feature type="transmembrane region" description="Helical" evidence="1">
    <location>
        <begin position="197"/>
        <end position="215"/>
    </location>
</feature>
<reference evidence="2 3" key="1">
    <citation type="submission" date="2022-10" db="EMBL/GenBank/DDBJ databases">
        <title>The complete genomes of actinobacterial strains from the NBC collection.</title>
        <authorList>
            <person name="Joergensen T.S."/>
            <person name="Alvarez Arevalo M."/>
            <person name="Sterndorff E.B."/>
            <person name="Faurdal D."/>
            <person name="Vuksanovic O."/>
            <person name="Mourched A.-S."/>
            <person name="Charusanti P."/>
            <person name="Shaw S."/>
            <person name="Blin K."/>
            <person name="Weber T."/>
        </authorList>
    </citation>
    <scope>NUCLEOTIDE SEQUENCE [LARGE SCALE GENOMIC DNA]</scope>
    <source>
        <strain evidence="2 3">NBC_01413</strain>
    </source>
</reference>
<feature type="transmembrane region" description="Helical" evidence="1">
    <location>
        <begin position="172"/>
        <end position="191"/>
    </location>
</feature>
<keyword evidence="1" id="KW-0472">Membrane</keyword>
<keyword evidence="1" id="KW-0812">Transmembrane</keyword>
<sequence length="234" mass="24786">MSLPSLASRPDNRARWGAFAFALAGILFVIYEAAAPRVSDQTTLDSAESWTSLGWSLAHIAAIAGLILIPLGYSALRDRLRGTPHEGTAAAAATIGYIGSALTISYYGAEVYGLKAIGQRAVADGDATLTEVGNAFRYDPTAMSVFAIGLMLIAVAAVLAAVAVWRSGTLHRWSAVPLAVLLATILPQYFLPHTGRIAWGAMVAVAAIWLTAEMVRDHTPTERVETTHRPRSAA</sequence>
<dbReference type="Proteomes" id="UP001621418">
    <property type="component" value="Chromosome"/>
</dbReference>
<name>A0ABZ1MZP4_9NOCA</name>
<evidence type="ECO:0000313" key="3">
    <source>
        <dbReference type="Proteomes" id="UP001621418"/>
    </source>
</evidence>
<organism evidence="2 3">
    <name type="scientific">Nocardia salmonicida</name>
    <dbReference type="NCBI Taxonomy" id="53431"/>
    <lineage>
        <taxon>Bacteria</taxon>
        <taxon>Bacillati</taxon>
        <taxon>Actinomycetota</taxon>
        <taxon>Actinomycetes</taxon>
        <taxon>Mycobacteriales</taxon>
        <taxon>Nocardiaceae</taxon>
        <taxon>Nocardia</taxon>
    </lineage>
</organism>
<evidence type="ECO:0008006" key="4">
    <source>
        <dbReference type="Google" id="ProtNLM"/>
    </source>
</evidence>
<dbReference type="EMBL" id="CP109527">
    <property type="protein sequence ID" value="WTY33136.1"/>
    <property type="molecule type" value="Genomic_DNA"/>
</dbReference>